<evidence type="ECO:0000256" key="12">
    <source>
        <dbReference type="SAM" id="Phobius"/>
    </source>
</evidence>
<dbReference type="InterPro" id="IPR036138">
    <property type="entry name" value="PBP_dimer_sf"/>
</dbReference>
<feature type="region of interest" description="Disordered" evidence="11">
    <location>
        <begin position="728"/>
        <end position="754"/>
    </location>
</feature>
<proteinExistence type="predicted"/>
<dbReference type="SUPFAM" id="SSF56519">
    <property type="entry name" value="Penicillin binding protein dimerisation domain"/>
    <property type="match status" value="1"/>
</dbReference>
<dbReference type="InterPro" id="IPR005311">
    <property type="entry name" value="PBP_dimer"/>
</dbReference>
<feature type="domain" description="NTF2-like N-terminal transpeptidase" evidence="15">
    <location>
        <begin position="125"/>
        <end position="235"/>
    </location>
</feature>
<keyword evidence="16" id="KW-0808">Transferase</keyword>
<evidence type="ECO:0000256" key="3">
    <source>
        <dbReference type="ARBA" id="ARBA00022475"/>
    </source>
</evidence>
<evidence type="ECO:0000256" key="1">
    <source>
        <dbReference type="ARBA" id="ARBA00004167"/>
    </source>
</evidence>
<evidence type="ECO:0000256" key="7">
    <source>
        <dbReference type="ARBA" id="ARBA00022984"/>
    </source>
</evidence>
<dbReference type="GO" id="GO:0051301">
    <property type="term" value="P:cell division"/>
    <property type="evidence" value="ECO:0007669"/>
    <property type="project" value="UniProtKB-KW"/>
</dbReference>
<feature type="domain" description="Penicillin-binding protein transpeptidase" evidence="13">
    <location>
        <begin position="445"/>
        <end position="797"/>
    </location>
</feature>
<dbReference type="PANTHER" id="PTHR30627">
    <property type="entry name" value="PEPTIDOGLYCAN D,D-TRANSPEPTIDASE"/>
    <property type="match status" value="1"/>
</dbReference>
<keyword evidence="4" id="KW-0378">Hydrolase</keyword>
<evidence type="ECO:0000256" key="9">
    <source>
        <dbReference type="ARBA" id="ARBA00023136"/>
    </source>
</evidence>
<keyword evidence="6" id="KW-0133">Cell shape</keyword>
<evidence type="ECO:0000256" key="8">
    <source>
        <dbReference type="ARBA" id="ARBA00022989"/>
    </source>
</evidence>
<dbReference type="SUPFAM" id="SSF54427">
    <property type="entry name" value="NTF2-like"/>
    <property type="match status" value="1"/>
</dbReference>
<comment type="subcellular location">
    <subcellularLocation>
        <location evidence="2">Cell membrane</location>
    </subcellularLocation>
    <subcellularLocation>
        <location evidence="1">Membrane</location>
        <topology evidence="1">Single-pass membrane protein</topology>
    </subcellularLocation>
</comment>
<feature type="domain" description="Penicillin-binding protein dimerisation" evidence="14">
    <location>
        <begin position="245"/>
        <end position="400"/>
    </location>
</feature>
<keyword evidence="7" id="KW-0573">Peptidoglycan synthesis</keyword>
<dbReference type="Gene3D" id="3.30.1390.30">
    <property type="entry name" value="Penicillin-binding protein 2a, domain 3"/>
    <property type="match status" value="1"/>
</dbReference>
<dbReference type="InterPro" id="IPR012338">
    <property type="entry name" value="Beta-lactam/transpept-like"/>
</dbReference>
<reference evidence="16" key="1">
    <citation type="submission" date="2020-02" db="EMBL/GenBank/DDBJ databases">
        <authorList>
            <person name="Meier V. D."/>
        </authorList>
    </citation>
    <scope>NUCLEOTIDE SEQUENCE</scope>
    <source>
        <strain evidence="16">AVDCRST_MAG19</strain>
    </source>
</reference>
<dbReference type="EMBL" id="CADCWL010000031">
    <property type="protein sequence ID" value="CAA9549723.1"/>
    <property type="molecule type" value="Genomic_DNA"/>
</dbReference>
<keyword evidence="8 12" id="KW-1133">Transmembrane helix</keyword>
<evidence type="ECO:0000256" key="10">
    <source>
        <dbReference type="ARBA" id="ARBA00023316"/>
    </source>
</evidence>
<evidence type="ECO:0000256" key="6">
    <source>
        <dbReference type="ARBA" id="ARBA00022960"/>
    </source>
</evidence>
<feature type="compositionally biased region" description="Pro residues" evidence="11">
    <location>
        <begin position="107"/>
        <end position="123"/>
    </location>
</feature>
<dbReference type="Pfam" id="PF05223">
    <property type="entry name" value="MecA_N"/>
    <property type="match status" value="1"/>
</dbReference>
<dbReference type="SUPFAM" id="SSF56601">
    <property type="entry name" value="beta-lactamase/transpeptidase-like"/>
    <property type="match status" value="1"/>
</dbReference>
<dbReference type="GO" id="GO:0005886">
    <property type="term" value="C:plasma membrane"/>
    <property type="evidence" value="ECO:0007669"/>
    <property type="project" value="UniProtKB-SubCell"/>
</dbReference>
<dbReference type="EC" id="2.4.1.129" evidence="16"/>
<dbReference type="Pfam" id="PF03717">
    <property type="entry name" value="PBP_dimer"/>
    <property type="match status" value="1"/>
</dbReference>
<keyword evidence="10" id="KW-0961">Cell wall biogenesis/degradation</keyword>
<dbReference type="InterPro" id="IPR001460">
    <property type="entry name" value="PCN-bd_Tpept"/>
</dbReference>
<dbReference type="GO" id="GO:0009252">
    <property type="term" value="P:peptidoglycan biosynthetic process"/>
    <property type="evidence" value="ECO:0007669"/>
    <property type="project" value="UniProtKB-KW"/>
</dbReference>
<keyword evidence="3" id="KW-1003">Cell membrane</keyword>
<evidence type="ECO:0000256" key="4">
    <source>
        <dbReference type="ARBA" id="ARBA00022645"/>
    </source>
</evidence>
<dbReference type="Gene3D" id="3.10.450.100">
    <property type="entry name" value="NTF2-like, domain 1"/>
    <property type="match status" value="1"/>
</dbReference>
<dbReference type="PANTHER" id="PTHR30627:SF2">
    <property type="entry name" value="PEPTIDOGLYCAN D,D-TRANSPEPTIDASE MRDA"/>
    <property type="match status" value="1"/>
</dbReference>
<dbReference type="GO" id="GO:0016757">
    <property type="term" value="F:glycosyltransferase activity"/>
    <property type="evidence" value="ECO:0007669"/>
    <property type="project" value="UniProtKB-KW"/>
</dbReference>
<keyword evidence="9 12" id="KW-0472">Membrane</keyword>
<dbReference type="GO" id="GO:0008658">
    <property type="term" value="F:penicillin binding"/>
    <property type="evidence" value="ECO:0007669"/>
    <property type="project" value="InterPro"/>
</dbReference>
<dbReference type="GO" id="GO:0046677">
    <property type="term" value="P:response to antibiotic"/>
    <property type="evidence" value="ECO:0007669"/>
    <property type="project" value="InterPro"/>
</dbReference>
<feature type="compositionally biased region" description="Polar residues" evidence="11">
    <location>
        <begin position="729"/>
        <end position="746"/>
    </location>
</feature>
<gene>
    <name evidence="16" type="ORF">AVDCRST_MAG19-703</name>
</gene>
<organism evidence="16">
    <name type="scientific">uncultured Thermomicrobiales bacterium</name>
    <dbReference type="NCBI Taxonomy" id="1645740"/>
    <lineage>
        <taxon>Bacteria</taxon>
        <taxon>Pseudomonadati</taxon>
        <taxon>Thermomicrobiota</taxon>
        <taxon>Thermomicrobia</taxon>
        <taxon>Thermomicrobiales</taxon>
        <taxon>environmental samples</taxon>
    </lineage>
</organism>
<accession>A0A6J4UGH1</accession>
<evidence type="ECO:0000259" key="14">
    <source>
        <dbReference type="Pfam" id="PF03717"/>
    </source>
</evidence>
<dbReference type="Gene3D" id="3.90.1310.10">
    <property type="entry name" value="Penicillin-binding protein 2a (Domain 2)"/>
    <property type="match status" value="1"/>
</dbReference>
<keyword evidence="16" id="KW-0328">Glycosyltransferase</keyword>
<keyword evidence="5 12" id="KW-0812">Transmembrane</keyword>
<evidence type="ECO:0000259" key="15">
    <source>
        <dbReference type="Pfam" id="PF05223"/>
    </source>
</evidence>
<dbReference type="GO" id="GO:0008360">
    <property type="term" value="P:regulation of cell shape"/>
    <property type="evidence" value="ECO:0007669"/>
    <property type="project" value="UniProtKB-KW"/>
</dbReference>
<protein>
    <submittedName>
        <fullName evidence="16">Cell division protein FtsI [Peptidoglycan synthetase]</fullName>
        <ecNumber evidence="16">2.4.1.129</ecNumber>
    </submittedName>
</protein>
<keyword evidence="16" id="KW-0132">Cell division</keyword>
<dbReference type="GO" id="GO:0071555">
    <property type="term" value="P:cell wall organization"/>
    <property type="evidence" value="ECO:0007669"/>
    <property type="project" value="UniProtKB-KW"/>
</dbReference>
<evidence type="ECO:0000256" key="5">
    <source>
        <dbReference type="ARBA" id="ARBA00022692"/>
    </source>
</evidence>
<keyword evidence="4" id="KW-0121">Carboxypeptidase</keyword>
<dbReference type="Pfam" id="PF00905">
    <property type="entry name" value="Transpeptidase"/>
    <property type="match status" value="1"/>
</dbReference>
<evidence type="ECO:0000256" key="11">
    <source>
        <dbReference type="SAM" id="MobiDB-lite"/>
    </source>
</evidence>
<keyword evidence="16" id="KW-0131">Cell cycle</keyword>
<dbReference type="InterPro" id="IPR050515">
    <property type="entry name" value="Beta-lactam/transpept"/>
</dbReference>
<dbReference type="Gene3D" id="3.40.710.10">
    <property type="entry name" value="DD-peptidase/beta-lactamase superfamily"/>
    <property type="match status" value="1"/>
</dbReference>
<keyword evidence="4" id="KW-0645">Protease</keyword>
<dbReference type="InterPro" id="IPR007887">
    <property type="entry name" value="MecA_N"/>
</dbReference>
<evidence type="ECO:0000259" key="13">
    <source>
        <dbReference type="Pfam" id="PF00905"/>
    </source>
</evidence>
<feature type="region of interest" description="Disordered" evidence="11">
    <location>
        <begin position="94"/>
        <end position="124"/>
    </location>
</feature>
<dbReference type="AlphaFoldDB" id="A0A6J4UGH1"/>
<dbReference type="InterPro" id="IPR032710">
    <property type="entry name" value="NTF2-like_dom_sf"/>
</dbReference>
<evidence type="ECO:0000256" key="2">
    <source>
        <dbReference type="ARBA" id="ARBA00004236"/>
    </source>
</evidence>
<feature type="transmembrane region" description="Helical" evidence="12">
    <location>
        <begin position="20"/>
        <end position="37"/>
    </location>
</feature>
<name>A0A6J4UGH1_9BACT</name>
<dbReference type="GO" id="GO:0071972">
    <property type="term" value="F:peptidoglycan L,D-transpeptidase activity"/>
    <property type="evidence" value="ECO:0007669"/>
    <property type="project" value="TreeGrafter"/>
</dbReference>
<sequence length="808" mass="84936">MSRSYHSPYGGSGPAARWPWVLGVLAIVAVAAGVLLSRGGLPAPLRPGAGDDARSAAAPAAVTPLAEVAESPPAEVAQVVPVESPVIATFPAEAPGDQNGAATETPMVPPTPTAPPTPRPTAVPPETVAEMYVERWTEGDYDGLYDLLGEEAQAEISREEFVGRYEGVAERAGLTKVTASVDGAPNLQAEVPIRVEMTSAVVGEFTELNRLPLVEESDGWKVAWTPSLIFARLGGDGCVDVDDAPAGRGRILDRDGGVLAEDGPIMRVVVVPGEIEDERRVLRELSALTGLAEDEVKATYEGREPGQWWPVKDFPEAREPELLNALSDLAGVGVQPGTGRVYPMGAKAAHVVGYVSEVTAEQIEADPSLAPGQIIGQAGVEAGADDLLTGKPGGRLIVVQCQTRAERAVIHERPAVPAKDLVLTLDRKLQEAADAALTRQGNVRGSAAVLDPRTGAVLALVSHPSFDPNGFVLGFSDRERAALTSDALKPLLNRAAQAAYPTGSIFKAITFAAGMEELGYTGETPVECPSTFSLDGANQVWEDWTVAEGLPAQGTLTLHKALVNSCNTVFYQLGRDLDEADEGALPEMAKAFGLGAPTDIPYLPEVGGTVPDPKWKLDTFGDYWATGDAVNLAIGQGFLQATPLQMATAYAAIANGGDLLQPYVVDRVRAPGGAEERIGERMVRSQLPLSRGTIRELQSALRDQTSDPTGFGSVRVFGDFGWPIAGKTGTAQNGAPASEASKTGSDAQRGARGQKPHSWFAAFGPYGEEATIASTVMVEQVGEGVSYAAPVTKAIYETYLKTDLATEE</sequence>
<evidence type="ECO:0000313" key="16">
    <source>
        <dbReference type="EMBL" id="CAA9549723.1"/>
    </source>
</evidence>